<gene>
    <name evidence="11" type="ORF">RM445_07095</name>
</gene>
<dbReference type="RefSeq" id="WP_311555287.1">
    <property type="nucleotide sequence ID" value="NZ_JAVREJ010000003.1"/>
</dbReference>
<dbReference type="Gene3D" id="1.10.3720.10">
    <property type="entry name" value="MetI-like"/>
    <property type="match status" value="2"/>
</dbReference>
<feature type="domain" description="ABC transmembrane type-1" evidence="10">
    <location>
        <begin position="324"/>
        <end position="530"/>
    </location>
</feature>
<evidence type="ECO:0000313" key="11">
    <source>
        <dbReference type="EMBL" id="MDT0349290.1"/>
    </source>
</evidence>
<feature type="transmembrane region" description="Helical" evidence="8">
    <location>
        <begin position="511"/>
        <end position="531"/>
    </location>
</feature>
<evidence type="ECO:0000256" key="1">
    <source>
        <dbReference type="ARBA" id="ARBA00004429"/>
    </source>
</evidence>
<evidence type="ECO:0000256" key="5">
    <source>
        <dbReference type="ARBA" id="ARBA00022692"/>
    </source>
</evidence>
<feature type="domain" description="ABC transmembrane type-1" evidence="10">
    <location>
        <begin position="52"/>
        <end position="250"/>
    </location>
</feature>
<organism evidence="11 12">
    <name type="scientific">Pseudonocardia charpentierae</name>
    <dbReference type="NCBI Taxonomy" id="3075545"/>
    <lineage>
        <taxon>Bacteria</taxon>
        <taxon>Bacillati</taxon>
        <taxon>Actinomycetota</taxon>
        <taxon>Actinomycetes</taxon>
        <taxon>Pseudonocardiales</taxon>
        <taxon>Pseudonocardiaceae</taxon>
        <taxon>Pseudonocardia</taxon>
    </lineage>
</organism>
<keyword evidence="6 8" id="KW-1133">Transmembrane helix</keyword>
<protein>
    <submittedName>
        <fullName evidence="11">Iron ABC transporter permease</fullName>
    </submittedName>
</protein>
<keyword evidence="12" id="KW-1185">Reference proteome</keyword>
<dbReference type="CDD" id="cd06261">
    <property type="entry name" value="TM_PBP2"/>
    <property type="match status" value="2"/>
</dbReference>
<evidence type="ECO:0000313" key="12">
    <source>
        <dbReference type="Proteomes" id="UP001183202"/>
    </source>
</evidence>
<keyword evidence="4" id="KW-0997">Cell inner membrane</keyword>
<feature type="transmembrane region" description="Helical" evidence="8">
    <location>
        <begin position="281"/>
        <end position="304"/>
    </location>
</feature>
<dbReference type="Pfam" id="PF00528">
    <property type="entry name" value="BPD_transp_1"/>
    <property type="match status" value="2"/>
</dbReference>
<feature type="transmembrane region" description="Helical" evidence="8">
    <location>
        <begin position="324"/>
        <end position="347"/>
    </location>
</feature>
<comment type="caution">
    <text evidence="11">The sequence shown here is derived from an EMBL/GenBank/DDBJ whole genome shotgun (WGS) entry which is preliminary data.</text>
</comment>
<sequence length="562" mass="58135">MAEHTATGRRTPGWAVVGVLVALAVAGPLVALPLSFLGGVGPTTLALLPPALGRSVLLGVGVAAGTLVVGGALAVLVSFWDFPGRRLLDRALVLPLAMPSYVLVFVLVGQLGLANPLQTSLFGGGLELPGLRGPAGAIGVLTAVLYPYVYLLGRSAFLGQSRQALEAARTLGRGYGRAVWAVAVPLARPALAAGAALAAMEALADFGAVNLLGYRTLTDAIYRVWYGAFDEAAALQLASVLVSLALLMVVAERVLRGRARYHQALHRGDEIVPRRLHGPRAALATAVPCLLLAVVFGLPVAQLVAWSAETVAAGLVADRLGEAVLSTLVLAVAAAAVAVVTSTAVVYGQRVAPSRLGSAGARLAAVGYAVPGSVVAVAIYVPLVWVDRRLIAAARELFGIDIGLLFTGTVLGLVGAYVVRFHAQAYFSLESRMTRIPPNLDDAARALGADRARLLADVHVPLLWPGVATAALLVAVEVIKELPATALLRPLGRDTLAILTWEATKDARFDVAALPALLIVAVGLVPVVSLVRLRDRGGPGAGPGRRARSRPAGSPRGSRPRR</sequence>
<evidence type="ECO:0000256" key="4">
    <source>
        <dbReference type="ARBA" id="ARBA00022519"/>
    </source>
</evidence>
<evidence type="ECO:0000256" key="7">
    <source>
        <dbReference type="ARBA" id="ARBA00023136"/>
    </source>
</evidence>
<feature type="transmembrane region" description="Helical" evidence="8">
    <location>
        <begin position="232"/>
        <end position="251"/>
    </location>
</feature>
<proteinExistence type="inferred from homology"/>
<dbReference type="PANTHER" id="PTHR43357:SF3">
    <property type="entry name" value="FE(3+)-TRANSPORT SYSTEM PERMEASE PROTEIN FBPB 2"/>
    <property type="match status" value="1"/>
</dbReference>
<keyword evidence="3" id="KW-1003">Cell membrane</keyword>
<feature type="transmembrane region" description="Helical" evidence="8">
    <location>
        <begin position="133"/>
        <end position="153"/>
    </location>
</feature>
<feature type="compositionally biased region" description="Low complexity" evidence="9">
    <location>
        <begin position="550"/>
        <end position="562"/>
    </location>
</feature>
<name>A0ABU2N5V0_9PSEU</name>
<feature type="transmembrane region" description="Helical" evidence="8">
    <location>
        <begin position="12"/>
        <end position="36"/>
    </location>
</feature>
<evidence type="ECO:0000256" key="9">
    <source>
        <dbReference type="SAM" id="MobiDB-lite"/>
    </source>
</evidence>
<evidence type="ECO:0000256" key="6">
    <source>
        <dbReference type="ARBA" id="ARBA00022989"/>
    </source>
</evidence>
<dbReference type="SUPFAM" id="SSF161098">
    <property type="entry name" value="MetI-like"/>
    <property type="match status" value="2"/>
</dbReference>
<reference evidence="12" key="1">
    <citation type="submission" date="2023-07" db="EMBL/GenBank/DDBJ databases">
        <title>30 novel species of actinomycetes from the DSMZ collection.</title>
        <authorList>
            <person name="Nouioui I."/>
        </authorList>
    </citation>
    <scope>NUCLEOTIDE SEQUENCE [LARGE SCALE GENOMIC DNA]</scope>
    <source>
        <strain evidence="12">DSM 45834</strain>
    </source>
</reference>
<dbReference type="PANTHER" id="PTHR43357">
    <property type="entry name" value="INNER MEMBRANE ABC TRANSPORTER PERMEASE PROTEIN YDCV"/>
    <property type="match status" value="1"/>
</dbReference>
<evidence type="ECO:0000256" key="2">
    <source>
        <dbReference type="ARBA" id="ARBA00022448"/>
    </source>
</evidence>
<dbReference type="PROSITE" id="PS50928">
    <property type="entry name" value="ABC_TM1"/>
    <property type="match status" value="2"/>
</dbReference>
<feature type="transmembrane region" description="Helical" evidence="8">
    <location>
        <begin position="460"/>
        <end position="479"/>
    </location>
</feature>
<comment type="similarity">
    <text evidence="8">Belongs to the binding-protein-dependent transport system permease family.</text>
</comment>
<keyword evidence="2 8" id="KW-0813">Transport</keyword>
<dbReference type="Proteomes" id="UP001183202">
    <property type="component" value="Unassembled WGS sequence"/>
</dbReference>
<feature type="transmembrane region" description="Helical" evidence="8">
    <location>
        <begin position="178"/>
        <end position="200"/>
    </location>
</feature>
<dbReference type="InterPro" id="IPR000515">
    <property type="entry name" value="MetI-like"/>
</dbReference>
<dbReference type="EMBL" id="JAVREJ010000003">
    <property type="protein sequence ID" value="MDT0349290.1"/>
    <property type="molecule type" value="Genomic_DNA"/>
</dbReference>
<feature type="transmembrane region" description="Helical" evidence="8">
    <location>
        <begin position="359"/>
        <end position="385"/>
    </location>
</feature>
<feature type="transmembrane region" description="Helical" evidence="8">
    <location>
        <begin position="397"/>
        <end position="419"/>
    </location>
</feature>
<evidence type="ECO:0000256" key="3">
    <source>
        <dbReference type="ARBA" id="ARBA00022475"/>
    </source>
</evidence>
<keyword evidence="5 8" id="KW-0812">Transmembrane</keyword>
<feature type="region of interest" description="Disordered" evidence="9">
    <location>
        <begin position="537"/>
        <end position="562"/>
    </location>
</feature>
<feature type="transmembrane region" description="Helical" evidence="8">
    <location>
        <begin position="56"/>
        <end position="80"/>
    </location>
</feature>
<feature type="transmembrane region" description="Helical" evidence="8">
    <location>
        <begin position="92"/>
        <end position="113"/>
    </location>
</feature>
<comment type="subcellular location">
    <subcellularLocation>
        <location evidence="1">Cell inner membrane</location>
        <topology evidence="1">Multi-pass membrane protein</topology>
    </subcellularLocation>
    <subcellularLocation>
        <location evidence="8">Cell membrane</location>
        <topology evidence="8">Multi-pass membrane protein</topology>
    </subcellularLocation>
</comment>
<keyword evidence="7 8" id="KW-0472">Membrane</keyword>
<evidence type="ECO:0000259" key="10">
    <source>
        <dbReference type="PROSITE" id="PS50928"/>
    </source>
</evidence>
<dbReference type="InterPro" id="IPR035906">
    <property type="entry name" value="MetI-like_sf"/>
</dbReference>
<evidence type="ECO:0000256" key="8">
    <source>
        <dbReference type="RuleBase" id="RU363032"/>
    </source>
</evidence>
<accession>A0ABU2N5V0</accession>